<name>A0A2J7QP64_9NEOP</name>
<keyword evidence="2" id="KW-1185">Reference proteome</keyword>
<dbReference type="GO" id="GO:0003676">
    <property type="term" value="F:nucleic acid binding"/>
    <property type="evidence" value="ECO:0007669"/>
    <property type="project" value="InterPro"/>
</dbReference>
<dbReference type="Proteomes" id="UP000235965">
    <property type="component" value="Unassembled WGS sequence"/>
</dbReference>
<dbReference type="InterPro" id="IPR052709">
    <property type="entry name" value="Transposase-MT_Hybrid"/>
</dbReference>
<dbReference type="PANTHER" id="PTHR46060:SF1">
    <property type="entry name" value="MARINER MOS1 TRANSPOSASE-LIKE PROTEIN"/>
    <property type="match status" value="1"/>
</dbReference>
<evidence type="ECO:0008006" key="3">
    <source>
        <dbReference type="Google" id="ProtNLM"/>
    </source>
</evidence>
<dbReference type="AlphaFoldDB" id="A0A2J7QP64"/>
<dbReference type="InterPro" id="IPR036397">
    <property type="entry name" value="RNaseH_sf"/>
</dbReference>
<dbReference type="Gene3D" id="3.30.420.10">
    <property type="entry name" value="Ribonuclease H-like superfamily/Ribonuclease H"/>
    <property type="match status" value="1"/>
</dbReference>
<dbReference type="EMBL" id="NEVH01012097">
    <property type="protein sequence ID" value="PNF30371.1"/>
    <property type="molecule type" value="Genomic_DNA"/>
</dbReference>
<organism evidence="1 2">
    <name type="scientific">Cryptotermes secundus</name>
    <dbReference type="NCBI Taxonomy" id="105785"/>
    <lineage>
        <taxon>Eukaryota</taxon>
        <taxon>Metazoa</taxon>
        <taxon>Ecdysozoa</taxon>
        <taxon>Arthropoda</taxon>
        <taxon>Hexapoda</taxon>
        <taxon>Insecta</taxon>
        <taxon>Pterygota</taxon>
        <taxon>Neoptera</taxon>
        <taxon>Polyneoptera</taxon>
        <taxon>Dictyoptera</taxon>
        <taxon>Blattodea</taxon>
        <taxon>Blattoidea</taxon>
        <taxon>Termitoidae</taxon>
        <taxon>Kalotermitidae</taxon>
        <taxon>Cryptotermitinae</taxon>
        <taxon>Cryptotermes</taxon>
    </lineage>
</organism>
<dbReference type="InParanoid" id="A0A2J7QP64"/>
<dbReference type="STRING" id="105785.A0A2J7QP64"/>
<protein>
    <recommendedName>
        <fullName evidence="3">Histone-lysine N-methyltransferase SETMAR</fullName>
    </recommendedName>
</protein>
<dbReference type="OrthoDB" id="10017160at2759"/>
<comment type="caution">
    <text evidence="1">The sequence shown here is derived from an EMBL/GenBank/DDBJ whole genome shotgun (WGS) entry which is preliminary data.</text>
</comment>
<dbReference type="PANTHER" id="PTHR46060">
    <property type="entry name" value="MARINER MOS1 TRANSPOSASE-LIKE PROTEIN"/>
    <property type="match status" value="1"/>
</dbReference>
<evidence type="ECO:0000313" key="2">
    <source>
        <dbReference type="Proteomes" id="UP000235965"/>
    </source>
</evidence>
<sequence length="257" mass="30485">MSKQMVRRWCRQFSADRQSVHEEKGSGRPSIITDDLVELVRERIMENRRVTITELSSHVPQISLSLMHEIVTEHLLFRKLCARWVPKQLTPEHKTKRMDAGIVFLHDNARPHTARWTTSLLQEFSWEVFNHPPYSPDHAPSDFYLFLHLKKFLSSERQRFENEREAEMVVTQWFQTQAADFYDRGIQKLVPRYDTCLSSGGDYVEKLLNTCCICCNKYFHEIVFRFCKQPQGNLLCGRASYIRIVFNNRFWFCDVEA</sequence>
<proteinExistence type="predicted"/>
<reference evidence="1 2" key="1">
    <citation type="submission" date="2017-12" db="EMBL/GenBank/DDBJ databases">
        <title>Hemimetabolous genomes reveal molecular basis of termite eusociality.</title>
        <authorList>
            <person name="Harrison M.C."/>
            <person name="Jongepier E."/>
            <person name="Robertson H.M."/>
            <person name="Arning N."/>
            <person name="Bitard-Feildel T."/>
            <person name="Chao H."/>
            <person name="Childers C.P."/>
            <person name="Dinh H."/>
            <person name="Doddapaneni H."/>
            <person name="Dugan S."/>
            <person name="Gowin J."/>
            <person name="Greiner C."/>
            <person name="Han Y."/>
            <person name="Hu H."/>
            <person name="Hughes D.S.T."/>
            <person name="Huylmans A.-K."/>
            <person name="Kemena C."/>
            <person name="Kremer L.P.M."/>
            <person name="Lee S.L."/>
            <person name="Lopez-Ezquerra A."/>
            <person name="Mallet L."/>
            <person name="Monroy-Kuhn J.M."/>
            <person name="Moser A."/>
            <person name="Murali S.C."/>
            <person name="Muzny D.M."/>
            <person name="Otani S."/>
            <person name="Piulachs M.-D."/>
            <person name="Poelchau M."/>
            <person name="Qu J."/>
            <person name="Schaub F."/>
            <person name="Wada-Katsumata A."/>
            <person name="Worley K.C."/>
            <person name="Xie Q."/>
            <person name="Ylla G."/>
            <person name="Poulsen M."/>
            <person name="Gibbs R.A."/>
            <person name="Schal C."/>
            <person name="Richards S."/>
            <person name="Belles X."/>
            <person name="Korb J."/>
            <person name="Bornberg-Bauer E."/>
        </authorList>
    </citation>
    <scope>NUCLEOTIDE SEQUENCE [LARGE SCALE GENOMIC DNA]</scope>
    <source>
        <tissue evidence="1">Whole body</tissue>
    </source>
</reference>
<accession>A0A2J7QP64</accession>
<gene>
    <name evidence="1" type="ORF">B7P43_G13437</name>
</gene>
<evidence type="ECO:0000313" key="1">
    <source>
        <dbReference type="EMBL" id="PNF30371.1"/>
    </source>
</evidence>